<feature type="domain" description="Copper amine oxidase-like N-terminal" evidence="2">
    <location>
        <begin position="34"/>
        <end position="141"/>
    </location>
</feature>
<accession>A0A162MGU9</accession>
<dbReference type="RefSeq" id="WP_068530800.1">
    <property type="nucleotide sequence ID" value="NZ_LVJH01000007.1"/>
</dbReference>
<dbReference type="Pfam" id="PF07833">
    <property type="entry name" value="Cu_amine_oxidN1"/>
    <property type="match status" value="1"/>
</dbReference>
<dbReference type="EMBL" id="LVJH01000007">
    <property type="protein sequence ID" value="OAB44413.1"/>
    <property type="molecule type" value="Genomic_DNA"/>
</dbReference>
<feature type="chain" id="PRO_5007837673" description="Copper amine oxidase-like N-terminal domain-containing protein" evidence="1">
    <location>
        <begin position="25"/>
        <end position="302"/>
    </location>
</feature>
<reference evidence="3 4" key="1">
    <citation type="submission" date="2016-03" db="EMBL/GenBank/DDBJ databases">
        <title>Draft genome sequence of Paenibacillus glacialis DSM 22343.</title>
        <authorList>
            <person name="Shin S.-K."/>
            <person name="Yi H."/>
        </authorList>
    </citation>
    <scope>NUCLEOTIDE SEQUENCE [LARGE SCALE GENOMIC DNA]</scope>
    <source>
        <strain evidence="3 4">DSM 22343</strain>
    </source>
</reference>
<name>A0A162MGU9_9BACL</name>
<keyword evidence="1" id="KW-0732">Signal</keyword>
<protein>
    <recommendedName>
        <fullName evidence="2">Copper amine oxidase-like N-terminal domain-containing protein</fullName>
    </recommendedName>
</protein>
<feature type="signal peptide" evidence="1">
    <location>
        <begin position="1"/>
        <end position="24"/>
    </location>
</feature>
<comment type="caution">
    <text evidence="3">The sequence shown here is derived from an EMBL/GenBank/DDBJ whole genome shotgun (WGS) entry which is preliminary data.</text>
</comment>
<dbReference type="Proteomes" id="UP000076967">
    <property type="component" value="Unassembled WGS sequence"/>
</dbReference>
<organism evidence="3 4">
    <name type="scientific">Paenibacillus glacialis</name>
    <dbReference type="NCBI Taxonomy" id="494026"/>
    <lineage>
        <taxon>Bacteria</taxon>
        <taxon>Bacillati</taxon>
        <taxon>Bacillota</taxon>
        <taxon>Bacilli</taxon>
        <taxon>Bacillales</taxon>
        <taxon>Paenibacillaceae</taxon>
        <taxon>Paenibacillus</taxon>
    </lineage>
</organism>
<keyword evidence="4" id="KW-1185">Reference proteome</keyword>
<dbReference type="AlphaFoldDB" id="A0A162MGU9"/>
<dbReference type="InterPro" id="IPR036582">
    <property type="entry name" value="Mao_N_sf"/>
</dbReference>
<proteinExistence type="predicted"/>
<evidence type="ECO:0000313" key="4">
    <source>
        <dbReference type="Proteomes" id="UP000076967"/>
    </source>
</evidence>
<dbReference type="STRING" id="494026.PGLA_07095"/>
<sequence>MKKSIGLLSVLFVVVLSTINVASASTNKELNLNVNGQKVVGQRPIIINNNTLVPIRTVSLIPSFKVDWDNNTKTVTVIDSMTKDVVKLKVGSKTAYIGDKQVTIATPSIVKDGLTYVPFRFIGEGLKAHVDWDINTNTLIIYKINKELNKLVDGTDITDARNALLKLPRIILHDGLAPIEEGGAGGTYYFKFGQKNAFIYVYRGLAQYYELKNGAAWETWEAQVGSKDKNNKDVIPNVIPSIKGEWGTRPLFTGKINYFMDLWMLDQVQYGTIDESGKSIFEDSKPITNRSENIIFEIPNES</sequence>
<dbReference type="OrthoDB" id="2005648at2"/>
<gene>
    <name evidence="3" type="ORF">PGLA_07095</name>
</gene>
<evidence type="ECO:0000256" key="1">
    <source>
        <dbReference type="SAM" id="SignalP"/>
    </source>
</evidence>
<dbReference type="Gene3D" id="3.30.457.10">
    <property type="entry name" value="Copper amine oxidase-like, N-terminal domain"/>
    <property type="match status" value="1"/>
</dbReference>
<dbReference type="SUPFAM" id="SSF55383">
    <property type="entry name" value="Copper amine oxidase, domain N"/>
    <property type="match status" value="1"/>
</dbReference>
<evidence type="ECO:0000259" key="2">
    <source>
        <dbReference type="Pfam" id="PF07833"/>
    </source>
</evidence>
<dbReference type="InterPro" id="IPR012854">
    <property type="entry name" value="Cu_amine_oxidase-like_N"/>
</dbReference>
<evidence type="ECO:0000313" key="3">
    <source>
        <dbReference type="EMBL" id="OAB44413.1"/>
    </source>
</evidence>